<gene>
    <name evidence="3" type="ORF">IOE58_01970</name>
</gene>
<feature type="region of interest" description="Disordered" evidence="1">
    <location>
        <begin position="92"/>
        <end position="190"/>
    </location>
</feature>
<dbReference type="EMBL" id="JADEYR010000001">
    <property type="protein sequence ID" value="MBE9403018.1"/>
    <property type="molecule type" value="Genomic_DNA"/>
</dbReference>
<evidence type="ECO:0000313" key="4">
    <source>
        <dbReference type="Proteomes" id="UP000644727"/>
    </source>
</evidence>
<keyword evidence="4" id="KW-1185">Reference proteome</keyword>
<evidence type="ECO:0000313" key="3">
    <source>
        <dbReference type="EMBL" id="MBE9403018.1"/>
    </source>
</evidence>
<dbReference type="Proteomes" id="UP000644727">
    <property type="component" value="Unassembled WGS sequence"/>
</dbReference>
<protein>
    <recommendedName>
        <fullName evidence="5">DUF3618 domain-containing protein</fullName>
    </recommendedName>
</protein>
<feature type="compositionally biased region" description="Basic and acidic residues" evidence="1">
    <location>
        <begin position="130"/>
        <end position="154"/>
    </location>
</feature>
<comment type="caution">
    <text evidence="3">The sequence shown here is derived from an EMBL/GenBank/DDBJ whole genome shotgun (WGS) entry which is preliminary data.</text>
</comment>
<evidence type="ECO:0000256" key="1">
    <source>
        <dbReference type="SAM" id="MobiDB-lite"/>
    </source>
</evidence>
<organism evidence="3 4">
    <name type="scientific">Brachybacterium epidermidis</name>
    <dbReference type="NCBI Taxonomy" id="2781983"/>
    <lineage>
        <taxon>Bacteria</taxon>
        <taxon>Bacillati</taxon>
        <taxon>Actinomycetota</taxon>
        <taxon>Actinomycetes</taxon>
        <taxon>Micrococcales</taxon>
        <taxon>Dermabacteraceae</taxon>
        <taxon>Brachybacterium</taxon>
    </lineage>
</organism>
<feature type="compositionally biased region" description="Basic residues" evidence="1">
    <location>
        <begin position="179"/>
        <end position="190"/>
    </location>
</feature>
<proteinExistence type="predicted"/>
<accession>A0ABR9W126</accession>
<feature type="compositionally biased region" description="Basic residues" evidence="1">
    <location>
        <begin position="155"/>
        <end position="168"/>
    </location>
</feature>
<keyword evidence="2" id="KW-0812">Transmembrane</keyword>
<feature type="transmembrane region" description="Helical" evidence="2">
    <location>
        <begin position="66"/>
        <end position="89"/>
    </location>
</feature>
<keyword evidence="2" id="KW-1133">Transmembrane helix</keyword>
<sequence length="190" mass="20619">MVAKDPSLDEMRDEAYRRQDNLAADIDELIDRVNPKNAVQRWKNEIVGSVKSFSEAGDGKTPSNGALAVAGGVIGLVVLTTGIAIAVALSGDDEKKAHKEAEKAREQAAKDAEKAREDARKARAAFFEDVQTKARNAEKQVRGGIEQARKDATKSRKKARKNAAKARRSTSSDIEKALKRAHKAVAKATR</sequence>
<evidence type="ECO:0008006" key="5">
    <source>
        <dbReference type="Google" id="ProtNLM"/>
    </source>
</evidence>
<evidence type="ECO:0000256" key="2">
    <source>
        <dbReference type="SAM" id="Phobius"/>
    </source>
</evidence>
<name>A0ABR9W126_9MICO</name>
<keyword evidence="2" id="KW-0472">Membrane</keyword>
<reference evidence="3 4" key="1">
    <citation type="submission" date="2020-10" db="EMBL/GenBank/DDBJ databases">
        <title>Draft genome and description of Brachybacterium epidermidis sp nov.</title>
        <authorList>
            <person name="Boxberger M."/>
            <person name="La Scola B."/>
        </authorList>
    </citation>
    <scope>NUCLEOTIDE SEQUENCE [LARGE SCALE GENOMIC DNA]</scope>
    <source>
        <strain evidence="3 4">Marseille-Q2903</strain>
    </source>
</reference>
<feature type="compositionally biased region" description="Basic and acidic residues" evidence="1">
    <location>
        <begin position="92"/>
        <end position="121"/>
    </location>
</feature>